<organism evidence="1 2">
    <name type="scientific">Raoultella ornithinolytica</name>
    <name type="common">Klebsiella ornithinolytica</name>
    <dbReference type="NCBI Taxonomy" id="54291"/>
    <lineage>
        <taxon>Bacteria</taxon>
        <taxon>Pseudomonadati</taxon>
        <taxon>Pseudomonadota</taxon>
        <taxon>Gammaproteobacteria</taxon>
        <taxon>Enterobacterales</taxon>
        <taxon>Enterobacteriaceae</taxon>
        <taxon>Klebsiella/Raoultella group</taxon>
        <taxon>Raoultella</taxon>
    </lineage>
</organism>
<evidence type="ECO:0000313" key="2">
    <source>
        <dbReference type="Proteomes" id="UP000295263"/>
    </source>
</evidence>
<protein>
    <submittedName>
        <fullName evidence="1">Uncharacterized protein</fullName>
    </submittedName>
</protein>
<dbReference type="Proteomes" id="UP000295263">
    <property type="component" value="Unassembled WGS sequence"/>
</dbReference>
<sequence>MDRLRIELMPESFFKWLKLLTSILSGENTFALYLTLTGNSWPQ</sequence>
<reference evidence="1 2" key="1">
    <citation type="submission" date="2019-03" db="EMBL/GenBank/DDBJ databases">
        <title>Genomic analyses of the natural microbiome of Caenorhabditis elegans.</title>
        <authorList>
            <person name="Samuel B."/>
        </authorList>
    </citation>
    <scope>NUCLEOTIDE SEQUENCE [LARGE SCALE GENOMIC DNA]</scope>
    <source>
        <strain evidence="1 2">JUb54</strain>
    </source>
</reference>
<dbReference type="AlphaFoldDB" id="A0ABD7QSB8"/>
<comment type="caution">
    <text evidence="1">The sequence shown here is derived from an EMBL/GenBank/DDBJ whole genome shotgun (WGS) entry which is preliminary data.</text>
</comment>
<accession>A0ABD7QSB8</accession>
<gene>
    <name evidence="1" type="ORF">EC841_1011301</name>
</gene>
<name>A0ABD7QSB8_RAOOR</name>
<dbReference type="EMBL" id="SLYQ01000001">
    <property type="protein sequence ID" value="TCQ77479.1"/>
    <property type="molecule type" value="Genomic_DNA"/>
</dbReference>
<proteinExistence type="predicted"/>
<evidence type="ECO:0000313" key="1">
    <source>
        <dbReference type="EMBL" id="TCQ77479.1"/>
    </source>
</evidence>